<sequence length="168" mass="18883">MKLHNERGLTLVELLAVLALSTVVILIAYNLLFSTMGSIDRSSAQTKMRNEAALILYQFDEAMLNVDSIEIDGGGTPDRFTQFTGVGEHIEDKNDGSGGYEFVEDRIAFSISGDDIVIDGNTLNDPEWRFTDSFFKYEGKKLYVQLEVADSESNETYQSSKIYRLKNE</sequence>
<keyword evidence="3" id="KW-0472">Membrane</keyword>
<keyword evidence="2" id="KW-0178">Competence</keyword>
<keyword evidence="5" id="KW-1185">Reference proteome</keyword>
<evidence type="ECO:0000313" key="5">
    <source>
        <dbReference type="Proteomes" id="UP001596990"/>
    </source>
</evidence>
<evidence type="ECO:0000256" key="3">
    <source>
        <dbReference type="SAM" id="Phobius"/>
    </source>
</evidence>
<name>A0ABW3L2Q0_9BACI</name>
<dbReference type="EMBL" id="JBHTKL010000001">
    <property type="protein sequence ID" value="MFD1018923.1"/>
    <property type="molecule type" value="Genomic_DNA"/>
</dbReference>
<feature type="transmembrane region" description="Helical" evidence="3">
    <location>
        <begin position="12"/>
        <end position="33"/>
    </location>
</feature>
<organism evidence="4 5">
    <name type="scientific">Thalassobacillus hwangdonensis</name>
    <dbReference type="NCBI Taxonomy" id="546108"/>
    <lineage>
        <taxon>Bacteria</taxon>
        <taxon>Bacillati</taxon>
        <taxon>Bacillota</taxon>
        <taxon>Bacilli</taxon>
        <taxon>Bacillales</taxon>
        <taxon>Bacillaceae</taxon>
        <taxon>Thalassobacillus</taxon>
    </lineage>
</organism>
<keyword evidence="3" id="KW-0812">Transmembrane</keyword>
<dbReference type="PROSITE" id="PS00409">
    <property type="entry name" value="PROKAR_NTER_METHYL"/>
    <property type="match status" value="1"/>
</dbReference>
<evidence type="ECO:0000313" key="4">
    <source>
        <dbReference type="EMBL" id="MFD1018923.1"/>
    </source>
</evidence>
<accession>A0ABW3L2Q0</accession>
<dbReference type="Proteomes" id="UP001596990">
    <property type="component" value="Unassembled WGS sequence"/>
</dbReference>
<comment type="subcellular location">
    <subcellularLocation>
        <location evidence="1">Cell surface</location>
    </subcellularLocation>
</comment>
<comment type="caution">
    <text evidence="4">The sequence shown here is derived from an EMBL/GenBank/DDBJ whole genome shotgun (WGS) entry which is preliminary data.</text>
</comment>
<dbReference type="NCBIfam" id="TIGR02532">
    <property type="entry name" value="IV_pilin_GFxxxE"/>
    <property type="match status" value="1"/>
</dbReference>
<dbReference type="Pfam" id="PF07963">
    <property type="entry name" value="N_methyl"/>
    <property type="match status" value="1"/>
</dbReference>
<evidence type="ECO:0000256" key="2">
    <source>
        <dbReference type="ARBA" id="ARBA00023287"/>
    </source>
</evidence>
<dbReference type="InterPro" id="IPR012902">
    <property type="entry name" value="N_methyl_site"/>
</dbReference>
<gene>
    <name evidence="4" type="ORF">ACFQ2J_06895</name>
</gene>
<proteinExistence type="predicted"/>
<keyword evidence="3" id="KW-1133">Transmembrane helix</keyword>
<dbReference type="RefSeq" id="WP_386057792.1">
    <property type="nucleotide sequence ID" value="NZ_JBHTKL010000001.1"/>
</dbReference>
<evidence type="ECO:0000256" key="1">
    <source>
        <dbReference type="ARBA" id="ARBA00004241"/>
    </source>
</evidence>
<reference evidence="5" key="1">
    <citation type="journal article" date="2019" name="Int. J. Syst. Evol. Microbiol.">
        <title>The Global Catalogue of Microorganisms (GCM) 10K type strain sequencing project: providing services to taxonomists for standard genome sequencing and annotation.</title>
        <authorList>
            <consortium name="The Broad Institute Genomics Platform"/>
            <consortium name="The Broad Institute Genome Sequencing Center for Infectious Disease"/>
            <person name="Wu L."/>
            <person name="Ma J."/>
        </authorList>
    </citation>
    <scope>NUCLEOTIDE SEQUENCE [LARGE SCALE GENOMIC DNA]</scope>
    <source>
        <strain evidence="5">CCUG 56607</strain>
    </source>
</reference>
<protein>
    <submittedName>
        <fullName evidence="4">Prepilin-type N-terminal cleavage/methylation domain-containing protein</fullName>
    </submittedName>
</protein>